<evidence type="ECO:0000256" key="1">
    <source>
        <dbReference type="SAM" id="MobiDB-lite"/>
    </source>
</evidence>
<feature type="region of interest" description="Disordered" evidence="1">
    <location>
        <begin position="1"/>
        <end position="25"/>
    </location>
</feature>
<proteinExistence type="predicted"/>
<evidence type="ECO:0000313" key="3">
    <source>
        <dbReference type="Proteomes" id="UP001519308"/>
    </source>
</evidence>
<feature type="compositionally biased region" description="Basic and acidic residues" evidence="1">
    <location>
        <begin position="11"/>
        <end position="25"/>
    </location>
</feature>
<reference evidence="2 3" key="1">
    <citation type="submission" date="2021-03" db="EMBL/GenBank/DDBJ databases">
        <title>Genomic Encyclopedia of Type Strains, Phase IV (KMG-IV): sequencing the most valuable type-strain genomes for metagenomic binning, comparative biology and taxonomic classification.</title>
        <authorList>
            <person name="Goeker M."/>
        </authorList>
    </citation>
    <scope>NUCLEOTIDE SEQUENCE [LARGE SCALE GENOMIC DNA]</scope>
    <source>
        <strain evidence="2 3">DSM 28650</strain>
    </source>
</reference>
<evidence type="ECO:0000313" key="2">
    <source>
        <dbReference type="EMBL" id="MBP2024081.1"/>
    </source>
</evidence>
<name>A0ABS4K9Y1_9CLOT</name>
<comment type="caution">
    <text evidence="2">The sequence shown here is derived from an EMBL/GenBank/DDBJ whole genome shotgun (WGS) entry which is preliminary data.</text>
</comment>
<organism evidence="2 3">
    <name type="scientific">Clostridium punense</name>
    <dbReference type="NCBI Taxonomy" id="1054297"/>
    <lineage>
        <taxon>Bacteria</taxon>
        <taxon>Bacillati</taxon>
        <taxon>Bacillota</taxon>
        <taxon>Clostridia</taxon>
        <taxon>Eubacteriales</taxon>
        <taxon>Clostridiaceae</taxon>
        <taxon>Clostridium</taxon>
    </lineage>
</organism>
<dbReference type="EMBL" id="JAGGLL010000048">
    <property type="protein sequence ID" value="MBP2024081.1"/>
    <property type="molecule type" value="Genomic_DNA"/>
</dbReference>
<protein>
    <submittedName>
        <fullName evidence="2">Uncharacterized protein</fullName>
    </submittedName>
</protein>
<keyword evidence="3" id="KW-1185">Reference proteome</keyword>
<gene>
    <name evidence="2" type="ORF">J2Z44_003931</name>
</gene>
<feature type="compositionally biased region" description="Polar residues" evidence="1">
    <location>
        <begin position="1"/>
        <end position="10"/>
    </location>
</feature>
<sequence length="216" mass="24806">MKNDNPNYRQETYKNKKEPRNDFNEREEISTLENILDEGEFLNISSNIPAKSEIQSLINSLNNLNISSLNGDKDLYTDINSKLDSINNILAKTSDNSTIGSDTTALEDLKGILEYITTINALKNQLNELPFNTFEKIYVENCITPTLTVFYQLCIAAASFKDTAQSLSLSTTTKRKTHKIKDYEKTTYEIMNQIQCLYDILEHRIYDFIKVLCKCK</sequence>
<accession>A0ABS4K9Y1</accession>
<dbReference type="RefSeq" id="WP_021282319.1">
    <property type="nucleotide sequence ID" value="NZ_JAGGLL010000048.1"/>
</dbReference>
<dbReference type="Proteomes" id="UP001519308">
    <property type="component" value="Unassembled WGS sequence"/>
</dbReference>